<reference evidence="3" key="3">
    <citation type="journal article" date="2010" name="Genome Res.">
        <title>Population genomic sequencing of Coccidioides fungi reveals recent hybridization and transposon control.</title>
        <authorList>
            <person name="Neafsey D.E."/>
            <person name="Barker B.M."/>
            <person name="Sharpton T.J."/>
            <person name="Stajich J.E."/>
            <person name="Park D.J."/>
            <person name="Whiston E."/>
            <person name="Hung C.-Y."/>
            <person name="McMahan C."/>
            <person name="White J."/>
            <person name="Sykes S."/>
            <person name="Heiman D."/>
            <person name="Young S."/>
            <person name="Zeng Q."/>
            <person name="Abouelleil A."/>
            <person name="Aftuck L."/>
            <person name="Bessette D."/>
            <person name="Brown A."/>
            <person name="FitzGerald M."/>
            <person name="Lui A."/>
            <person name="Macdonald J.P."/>
            <person name="Priest M."/>
            <person name="Orbach M.J."/>
            <person name="Galgiani J.N."/>
            <person name="Kirkland T.N."/>
            <person name="Cole G.T."/>
            <person name="Birren B.W."/>
            <person name="Henn M.R."/>
            <person name="Taylor J.W."/>
            <person name="Rounsley S.D."/>
        </authorList>
    </citation>
    <scope>NUCLEOTIDE SEQUENCE [LARGE SCALE GENOMIC DNA]</scope>
    <source>
        <strain evidence="3">RMSCC 3488</strain>
    </source>
</reference>
<dbReference type="VEuPathDB" id="FungiDB:CPAG_05728"/>
<accession>A0A0J6ICJ8</accession>
<dbReference type="AlphaFoldDB" id="A0A0J6ICJ8"/>
<reference evidence="3" key="2">
    <citation type="journal article" date="2009" name="Genome Res.">
        <title>Comparative genomic analyses of the human fungal pathogens Coccidioides and their relatives.</title>
        <authorList>
            <person name="Sharpton T.J."/>
            <person name="Stajich J.E."/>
            <person name="Rounsley S.D."/>
            <person name="Gardner M.J."/>
            <person name="Wortman J.R."/>
            <person name="Jordar V.S."/>
            <person name="Maiti R."/>
            <person name="Kodira C.D."/>
            <person name="Neafsey D.E."/>
            <person name="Zeng Q."/>
            <person name="Hung C.-Y."/>
            <person name="McMahan C."/>
            <person name="Muszewska A."/>
            <person name="Grynberg M."/>
            <person name="Mandel M.A."/>
            <person name="Kellner E.M."/>
            <person name="Barker B.M."/>
            <person name="Galgiani J.N."/>
            <person name="Orbach M.J."/>
            <person name="Kirkland T.N."/>
            <person name="Cole G.T."/>
            <person name="Henn M.R."/>
            <person name="Birren B.W."/>
            <person name="Taylor J.W."/>
        </authorList>
    </citation>
    <scope>NUCLEOTIDE SEQUENCE [LARGE SCALE GENOMIC DNA]</scope>
    <source>
        <strain evidence="3">RMSCC 3488</strain>
    </source>
</reference>
<feature type="compositionally biased region" description="Polar residues" evidence="1">
    <location>
        <begin position="31"/>
        <end position="48"/>
    </location>
</feature>
<proteinExistence type="predicted"/>
<organism evidence="2 3">
    <name type="scientific">Coccidioides posadasii RMSCC 3488</name>
    <dbReference type="NCBI Taxonomy" id="454284"/>
    <lineage>
        <taxon>Eukaryota</taxon>
        <taxon>Fungi</taxon>
        <taxon>Dikarya</taxon>
        <taxon>Ascomycota</taxon>
        <taxon>Pezizomycotina</taxon>
        <taxon>Eurotiomycetes</taxon>
        <taxon>Eurotiomycetidae</taxon>
        <taxon>Onygenales</taxon>
        <taxon>Onygenaceae</taxon>
        <taxon>Coccidioides</taxon>
    </lineage>
</organism>
<dbReference type="Proteomes" id="UP000054567">
    <property type="component" value="Unassembled WGS sequence"/>
</dbReference>
<evidence type="ECO:0000313" key="2">
    <source>
        <dbReference type="EMBL" id="KMM69412.1"/>
    </source>
</evidence>
<evidence type="ECO:0000313" key="3">
    <source>
        <dbReference type="Proteomes" id="UP000054567"/>
    </source>
</evidence>
<gene>
    <name evidence="2" type="ORF">CPAG_05728</name>
</gene>
<dbReference type="EMBL" id="DS268111">
    <property type="protein sequence ID" value="KMM69412.1"/>
    <property type="molecule type" value="Genomic_DNA"/>
</dbReference>
<name>A0A0J6ICJ8_COCPO</name>
<protein>
    <submittedName>
        <fullName evidence="2">Uncharacterized protein</fullName>
    </submittedName>
</protein>
<feature type="region of interest" description="Disordered" evidence="1">
    <location>
        <begin position="27"/>
        <end position="48"/>
    </location>
</feature>
<reference evidence="2 3" key="1">
    <citation type="submission" date="2007-06" db="EMBL/GenBank/DDBJ databases">
        <title>The Genome Sequence of Coccidioides posadasii RMSCC_3488.</title>
        <authorList>
            <consortium name="Coccidioides Genome Resources Consortium"/>
            <consortium name="The Broad Institute Genome Sequencing Platform"/>
            <person name="Henn M.R."/>
            <person name="Sykes S."/>
            <person name="Young S."/>
            <person name="Jaffe D."/>
            <person name="Berlin A."/>
            <person name="Alvarez P."/>
            <person name="Butler J."/>
            <person name="Gnerre S."/>
            <person name="Grabherr M."/>
            <person name="Mauceli E."/>
            <person name="Brockman W."/>
            <person name="Kodira C."/>
            <person name="Alvarado L."/>
            <person name="Zeng Q."/>
            <person name="Crawford M."/>
            <person name="Antoine C."/>
            <person name="Devon K."/>
            <person name="Galgiani J."/>
            <person name="Orsborn K."/>
            <person name="Lewis M.L."/>
            <person name="Nusbaum C."/>
            <person name="Galagan J."/>
            <person name="Birren B."/>
        </authorList>
    </citation>
    <scope>NUCLEOTIDE SEQUENCE [LARGE SCALE GENOMIC DNA]</scope>
    <source>
        <strain evidence="2 3">RMSCC 3488</strain>
    </source>
</reference>
<sequence>MLVLQGPTFESMVATPSPAVCYHRLDGANKHSGTVSPQDPAQSIHTHK</sequence>
<evidence type="ECO:0000256" key="1">
    <source>
        <dbReference type="SAM" id="MobiDB-lite"/>
    </source>
</evidence>